<organism evidence="2 3">
    <name type="scientific">Pleurodeles waltl</name>
    <name type="common">Iberian ribbed newt</name>
    <dbReference type="NCBI Taxonomy" id="8319"/>
    <lineage>
        <taxon>Eukaryota</taxon>
        <taxon>Metazoa</taxon>
        <taxon>Chordata</taxon>
        <taxon>Craniata</taxon>
        <taxon>Vertebrata</taxon>
        <taxon>Euteleostomi</taxon>
        <taxon>Amphibia</taxon>
        <taxon>Batrachia</taxon>
        <taxon>Caudata</taxon>
        <taxon>Salamandroidea</taxon>
        <taxon>Salamandridae</taxon>
        <taxon>Pleurodelinae</taxon>
        <taxon>Pleurodeles</taxon>
    </lineage>
</organism>
<dbReference type="Proteomes" id="UP001066276">
    <property type="component" value="Chromosome 4_2"/>
</dbReference>
<reference evidence="2" key="1">
    <citation type="journal article" date="2022" name="bioRxiv">
        <title>Sequencing and chromosome-scale assembly of the giantPleurodeles waltlgenome.</title>
        <authorList>
            <person name="Brown T."/>
            <person name="Elewa A."/>
            <person name="Iarovenko S."/>
            <person name="Subramanian E."/>
            <person name="Araus A.J."/>
            <person name="Petzold A."/>
            <person name="Susuki M."/>
            <person name="Suzuki K.-i.T."/>
            <person name="Hayashi T."/>
            <person name="Toyoda A."/>
            <person name="Oliveira C."/>
            <person name="Osipova E."/>
            <person name="Leigh N.D."/>
            <person name="Simon A."/>
            <person name="Yun M.H."/>
        </authorList>
    </citation>
    <scope>NUCLEOTIDE SEQUENCE</scope>
    <source>
        <strain evidence="2">20211129_DDA</strain>
        <tissue evidence="2">Liver</tissue>
    </source>
</reference>
<gene>
    <name evidence="2" type="ORF">NDU88_004942</name>
</gene>
<feature type="region of interest" description="Disordered" evidence="1">
    <location>
        <begin position="35"/>
        <end position="57"/>
    </location>
</feature>
<evidence type="ECO:0000313" key="3">
    <source>
        <dbReference type="Proteomes" id="UP001066276"/>
    </source>
</evidence>
<comment type="caution">
    <text evidence="2">The sequence shown here is derived from an EMBL/GenBank/DDBJ whole genome shotgun (WGS) entry which is preliminary data.</text>
</comment>
<accession>A0AAV7SKC7</accession>
<name>A0AAV7SKC7_PLEWA</name>
<evidence type="ECO:0000313" key="2">
    <source>
        <dbReference type="EMBL" id="KAJ1164505.1"/>
    </source>
</evidence>
<protein>
    <submittedName>
        <fullName evidence="2">Uncharacterized protein</fullName>
    </submittedName>
</protein>
<feature type="region of interest" description="Disordered" evidence="1">
    <location>
        <begin position="170"/>
        <end position="194"/>
    </location>
</feature>
<dbReference type="EMBL" id="JANPWB010000008">
    <property type="protein sequence ID" value="KAJ1164505.1"/>
    <property type="molecule type" value="Genomic_DNA"/>
</dbReference>
<dbReference type="AlphaFoldDB" id="A0AAV7SKC7"/>
<sequence length="211" mass="23391">MTHDFPARKMTTQVRVCWVEIDTHTIFPRISSSAAPLQRFSTPNQGQRPREHRQQAGGALKGILTAVVWPRSERENPPVFRCPQESSTAPPWGFRHPIPPSCSWRFARQEQDGGMGCRGAPGGPTKNFSVCLADTEICDGCNCTRHTFPLRRLHSEPASSWEGVFRWAGGRPSGGHPPAQRETQNHRGGLQTAERCSVGELWRAASAARQS</sequence>
<keyword evidence="3" id="KW-1185">Reference proteome</keyword>
<proteinExistence type="predicted"/>
<feature type="compositionally biased region" description="Polar residues" evidence="1">
    <location>
        <begin position="35"/>
        <end position="47"/>
    </location>
</feature>
<feature type="region of interest" description="Disordered" evidence="1">
    <location>
        <begin position="75"/>
        <end position="94"/>
    </location>
</feature>
<evidence type="ECO:0000256" key="1">
    <source>
        <dbReference type="SAM" id="MobiDB-lite"/>
    </source>
</evidence>